<feature type="transmembrane region" description="Helical" evidence="1">
    <location>
        <begin position="7"/>
        <end position="29"/>
    </location>
</feature>
<dbReference type="AlphaFoldDB" id="A0A9Q0LPH8"/>
<gene>
    <name evidence="2" type="ORF">M0811_05853</name>
</gene>
<keyword evidence="1" id="KW-0812">Transmembrane</keyword>
<protein>
    <submittedName>
        <fullName evidence="2">Uncharacterized protein</fullName>
    </submittedName>
</protein>
<name>A0A9Q0LPH8_ANAIG</name>
<feature type="transmembrane region" description="Helical" evidence="1">
    <location>
        <begin position="78"/>
        <end position="97"/>
    </location>
</feature>
<keyword evidence="1" id="KW-0472">Membrane</keyword>
<organism evidence="2 3">
    <name type="scientific">Anaeramoeba ignava</name>
    <name type="common">Anaerobic marine amoeba</name>
    <dbReference type="NCBI Taxonomy" id="1746090"/>
    <lineage>
        <taxon>Eukaryota</taxon>
        <taxon>Metamonada</taxon>
        <taxon>Anaeramoebidae</taxon>
        <taxon>Anaeramoeba</taxon>
    </lineage>
</organism>
<accession>A0A9Q0LPH8</accession>
<keyword evidence="3" id="KW-1185">Reference proteome</keyword>
<reference evidence="2" key="1">
    <citation type="submission" date="2022-10" db="EMBL/GenBank/DDBJ databases">
        <title>Novel sulphate-reducing endosymbionts in the free-living metamonad Anaeramoeba.</title>
        <authorList>
            <person name="Jerlstrom-Hultqvist J."/>
            <person name="Cepicka I."/>
            <person name="Gallot-Lavallee L."/>
            <person name="Salas-Leiva D."/>
            <person name="Curtis B.A."/>
            <person name="Zahonova K."/>
            <person name="Pipaliya S."/>
            <person name="Dacks J."/>
            <person name="Roger A.J."/>
        </authorList>
    </citation>
    <scope>NUCLEOTIDE SEQUENCE</scope>
    <source>
        <strain evidence="2">BMAN</strain>
    </source>
</reference>
<evidence type="ECO:0000256" key="1">
    <source>
        <dbReference type="SAM" id="Phobius"/>
    </source>
</evidence>
<dbReference type="EMBL" id="JAPDFW010000058">
    <property type="protein sequence ID" value="KAJ5077331.1"/>
    <property type="molecule type" value="Genomic_DNA"/>
</dbReference>
<feature type="transmembrane region" description="Helical" evidence="1">
    <location>
        <begin position="145"/>
        <end position="168"/>
    </location>
</feature>
<sequence length="187" mass="21327">MAIRYLWGYISLICSILLTIISMSTPYLWTEVFSSIDTQVYCGNFGCICKGCTGDYSWKLSDWKDADKTVYRALTVNITFELTGAIILIVALIFLLLPFKKISYWLTLIGGFVITFSLICFLAIFESSMYFINLQKTEQVSFAAWNYSVSVGLELAAIVCALFCFYVVRLENLYSRKDIKFVKSLLN</sequence>
<dbReference type="Proteomes" id="UP001149090">
    <property type="component" value="Unassembled WGS sequence"/>
</dbReference>
<comment type="caution">
    <text evidence="2">The sequence shown here is derived from an EMBL/GenBank/DDBJ whole genome shotgun (WGS) entry which is preliminary data.</text>
</comment>
<evidence type="ECO:0000313" key="2">
    <source>
        <dbReference type="EMBL" id="KAJ5077331.1"/>
    </source>
</evidence>
<feature type="transmembrane region" description="Helical" evidence="1">
    <location>
        <begin position="104"/>
        <end position="125"/>
    </location>
</feature>
<keyword evidence="1" id="KW-1133">Transmembrane helix</keyword>
<proteinExistence type="predicted"/>
<evidence type="ECO:0000313" key="3">
    <source>
        <dbReference type="Proteomes" id="UP001149090"/>
    </source>
</evidence>